<dbReference type="InterPro" id="IPR001229">
    <property type="entry name" value="Jacalin-like_lectin_dom"/>
</dbReference>
<dbReference type="Proteomes" id="UP001157938">
    <property type="component" value="Unassembled WGS sequence"/>
</dbReference>
<feature type="transmembrane region" description="Helical" evidence="2">
    <location>
        <begin position="536"/>
        <end position="555"/>
    </location>
</feature>
<evidence type="ECO:0000313" key="7">
    <source>
        <dbReference type="Proteomes" id="UP001157938"/>
    </source>
</evidence>
<keyword evidence="7" id="KW-1185">Reference proteome</keyword>
<dbReference type="SUPFAM" id="SSF51101">
    <property type="entry name" value="Mannose-binding lectins"/>
    <property type="match status" value="1"/>
</dbReference>
<feature type="region of interest" description="Disordered" evidence="1">
    <location>
        <begin position="36"/>
        <end position="58"/>
    </location>
</feature>
<comment type="caution">
    <text evidence="6">The sequence shown here is derived from an EMBL/GenBank/DDBJ whole genome shotgun (WGS) entry which is preliminary data.</text>
</comment>
<dbReference type="EMBL" id="CANTFK010000017">
    <property type="protein sequence ID" value="CAI5704474.1"/>
    <property type="molecule type" value="Genomic_DNA"/>
</dbReference>
<protein>
    <recommendedName>
        <fullName evidence="4">Jacalin-type lectin domain-containing protein</fullName>
    </recommendedName>
</protein>
<gene>
    <name evidence="5" type="ORF">PFR001_LOCUS6218</name>
    <name evidence="6" type="ORF">PFR002_LOCUS185</name>
</gene>
<feature type="chain" id="PRO_5043964955" description="Jacalin-type lectin domain-containing protein" evidence="3">
    <location>
        <begin position="25"/>
        <end position="888"/>
    </location>
</feature>
<reference evidence="5 7" key="1">
    <citation type="submission" date="2021-11" db="EMBL/GenBank/DDBJ databases">
        <authorList>
            <person name="Islam A."/>
            <person name="Islam S."/>
            <person name="Flora M.S."/>
            <person name="Rahman M."/>
            <person name="Ziaur R.M."/>
            <person name="Epstein J.H."/>
            <person name="Hassan M."/>
            <person name="Klassen M."/>
            <person name="Woodard K."/>
            <person name="Webb A."/>
            <person name="Webby R.J."/>
            <person name="El Zowalaty M.E."/>
        </authorList>
    </citation>
    <scope>NUCLEOTIDE SEQUENCE [LARGE SCALE GENOMIC DNA]</scope>
    <source>
        <strain evidence="5">Pf1</strain>
    </source>
</reference>
<evidence type="ECO:0000256" key="2">
    <source>
        <dbReference type="SAM" id="Phobius"/>
    </source>
</evidence>
<dbReference type="InterPro" id="IPR036404">
    <property type="entry name" value="Jacalin-like_lectin_dom_sf"/>
</dbReference>
<evidence type="ECO:0000256" key="1">
    <source>
        <dbReference type="SAM" id="MobiDB-lite"/>
    </source>
</evidence>
<evidence type="ECO:0000256" key="3">
    <source>
        <dbReference type="SAM" id="SignalP"/>
    </source>
</evidence>
<keyword evidence="2" id="KW-0472">Membrane</keyword>
<feature type="compositionally biased region" description="Low complexity" evidence="1">
    <location>
        <begin position="89"/>
        <end position="100"/>
    </location>
</feature>
<feature type="signal peptide" evidence="3">
    <location>
        <begin position="1"/>
        <end position="24"/>
    </location>
</feature>
<accession>A0AAV0SNL7</accession>
<feature type="compositionally biased region" description="Basic and acidic residues" evidence="1">
    <location>
        <begin position="101"/>
        <end position="115"/>
    </location>
</feature>
<proteinExistence type="predicted"/>
<evidence type="ECO:0000313" key="6">
    <source>
        <dbReference type="EMBL" id="CAI5704474.1"/>
    </source>
</evidence>
<dbReference type="Proteomes" id="UP001159659">
    <property type="component" value="Unassembled WGS sequence"/>
</dbReference>
<feature type="transmembrane region" description="Helical" evidence="2">
    <location>
        <begin position="471"/>
        <end position="492"/>
    </location>
</feature>
<feature type="region of interest" description="Disordered" evidence="1">
    <location>
        <begin position="85"/>
        <end position="132"/>
    </location>
</feature>
<dbReference type="SMART" id="SM00915">
    <property type="entry name" value="Jacalin"/>
    <property type="match status" value="1"/>
</dbReference>
<dbReference type="Pfam" id="PF01419">
    <property type="entry name" value="Jacalin"/>
    <property type="match status" value="1"/>
</dbReference>
<feature type="transmembrane region" description="Helical" evidence="2">
    <location>
        <begin position="497"/>
        <end position="516"/>
    </location>
</feature>
<keyword evidence="3" id="KW-0732">Signal</keyword>
<feature type="domain" description="Jacalin-type lectin" evidence="4">
    <location>
        <begin position="226"/>
        <end position="370"/>
    </location>
</feature>
<evidence type="ECO:0000259" key="4">
    <source>
        <dbReference type="PROSITE" id="PS51752"/>
    </source>
</evidence>
<dbReference type="Gene3D" id="2.100.10.30">
    <property type="entry name" value="Jacalin-like lectin domain"/>
    <property type="match status" value="1"/>
</dbReference>
<sequence>MVLRAVKWAVQAALLLQVLQYSASVNGIDVNFESLEGEKEERSEDDMEIAPLSPGPFNPRMSTASLISGHEDYLTKMGVDISPYSSTGDSKASDPPSASPADKKKNSDTTKKLSDSDDTGNEDTDDSTGGDNGFASLLSGLNGGSKGKNNDDASLLGGLGGSKGGANALSTMLGGKGGSGDMPSFSEFFSKMAPSLGSGDMGGLGALFGMVDPTEPQNITVNDGDIIYGKMYGSEEHGDAFSDVNNIKFGQAIVNITIRGAARVDSFGIMPMTKETVAVMVHGGTGGGLAFIDPDPGNTIDSVEVHWQKHNGKTCIFYLEVITSDGQTLSAGTKTVNSAIIKPPKDFEIAGFHGRATTDGIYGIGAIFTRVGVKDVAVTDVMAVSDKESRNIYHYKTTIRNWVGPHDEVIGGGCYMKRHNVNSKKMCPSGYRQDGDKCITQCPLNYPIDCYLECIPQNTDCTQAVLGKASSVISVALNFATMGVFGAMLGLYKKANFVVMCAISIVNAIKSLAFYLRYRQHQIAHTDLEKLMDKVFQLQIVVMDLPMALCACTGLKIPDKLMFSSSIVIIVSTVVLMVLLLGEALFKSKDNLLMMLRESGAMNHTVLERDIVELDDFLHKQNTSCGFEIQTLTNRVIGKVKEIRAATPDADEDDVRVEVSKSPMMTEDVPIITNHCMGEVWKTHTSASAYTTRNLLRKTLNVIIEQLIKDGTTDMAKHVRRKEQALSISNQGLFFLSMLDPTGIAWMASEFVQPICGPTEFLGEIDDGYLHEALGLETVDMAFEGSYGIWKKEGDGSVIVYFESFDKFDVDVIIYSAGQKINEVKVPSRGKITWTATVKELEDKTLYMDRWRPGLFGLPGSGGGSLLLWVPRTSLGGHLVLHARINVS</sequence>
<keyword evidence="2" id="KW-0812">Transmembrane</keyword>
<dbReference type="EMBL" id="CAKLBC010001314">
    <property type="protein sequence ID" value="CAH0490921.1"/>
    <property type="molecule type" value="Genomic_DNA"/>
</dbReference>
<feature type="transmembrane region" description="Helical" evidence="2">
    <location>
        <begin position="567"/>
        <end position="586"/>
    </location>
</feature>
<reference evidence="6" key="2">
    <citation type="submission" date="2022-12" db="EMBL/GenBank/DDBJ databases">
        <authorList>
            <person name="Webb A."/>
        </authorList>
    </citation>
    <scope>NUCLEOTIDE SEQUENCE</scope>
    <source>
        <strain evidence="6">Pf2</strain>
    </source>
</reference>
<dbReference type="AlphaFoldDB" id="A0AAV0SNL7"/>
<evidence type="ECO:0000313" key="8">
    <source>
        <dbReference type="Proteomes" id="UP001159659"/>
    </source>
</evidence>
<name>A0AAV0SNL7_9STRA</name>
<keyword evidence="2" id="KW-1133">Transmembrane helix</keyword>
<feature type="compositionally biased region" description="Acidic residues" evidence="1">
    <location>
        <begin position="116"/>
        <end position="128"/>
    </location>
</feature>
<organism evidence="6 8">
    <name type="scientific">Peronospora farinosa</name>
    <dbReference type="NCBI Taxonomy" id="134698"/>
    <lineage>
        <taxon>Eukaryota</taxon>
        <taxon>Sar</taxon>
        <taxon>Stramenopiles</taxon>
        <taxon>Oomycota</taxon>
        <taxon>Peronosporomycetes</taxon>
        <taxon>Peronosporales</taxon>
        <taxon>Peronosporaceae</taxon>
        <taxon>Peronospora</taxon>
    </lineage>
</organism>
<evidence type="ECO:0000313" key="5">
    <source>
        <dbReference type="EMBL" id="CAH0490921.1"/>
    </source>
</evidence>
<dbReference type="PROSITE" id="PS51752">
    <property type="entry name" value="JACALIN_LECTIN"/>
    <property type="match status" value="1"/>
</dbReference>